<dbReference type="KEGG" id="aoce:111567078"/>
<dbReference type="FunFam" id="3.40.50.1820:FF:000024">
    <property type="entry name" value="acyl-coenzyme A thioesterase 4"/>
    <property type="match status" value="1"/>
</dbReference>
<evidence type="ECO:0000259" key="3">
    <source>
        <dbReference type="Pfam" id="PF04775"/>
    </source>
</evidence>
<protein>
    <recommendedName>
        <fullName evidence="7">Acyl-CoA thioesterase 19</fullName>
    </recommendedName>
</protein>
<evidence type="ECO:0000256" key="1">
    <source>
        <dbReference type="ARBA" id="ARBA00006538"/>
    </source>
</evidence>
<feature type="active site" description="Charge relay system" evidence="2">
    <location>
        <position position="334"/>
    </location>
</feature>
<dbReference type="GeneID" id="111567078"/>
<dbReference type="GO" id="GO:0006637">
    <property type="term" value="P:acyl-CoA metabolic process"/>
    <property type="evidence" value="ECO:0007669"/>
    <property type="project" value="InterPro"/>
</dbReference>
<reference evidence="5 6" key="1">
    <citation type="submission" date="2022-01" db="EMBL/GenBank/DDBJ databases">
        <title>A chromosome-scale genome assembly of the false clownfish, Amphiprion ocellaris.</title>
        <authorList>
            <person name="Ryu T."/>
        </authorList>
    </citation>
    <scope>NUCLEOTIDE SEQUENCE [LARGE SCALE GENOMIC DNA]</scope>
</reference>
<dbReference type="OMA" id="YFEAAYR"/>
<evidence type="ECO:0000259" key="4">
    <source>
        <dbReference type="Pfam" id="PF08840"/>
    </source>
</evidence>
<feature type="domain" description="Acyl-CoA thioester hydrolase/bile acid-CoA amino acid N-acetyltransferase" evidence="3">
    <location>
        <begin position="20"/>
        <end position="151"/>
    </location>
</feature>
<dbReference type="GO" id="GO:0006631">
    <property type="term" value="P:fatty acid metabolic process"/>
    <property type="evidence" value="ECO:0007669"/>
    <property type="project" value="TreeGrafter"/>
</dbReference>
<dbReference type="Proteomes" id="UP001501940">
    <property type="component" value="Chromosome 3"/>
</dbReference>
<dbReference type="GeneTree" id="ENSGT01010000222336"/>
<evidence type="ECO:0000313" key="5">
    <source>
        <dbReference type="Ensembl" id="ENSAOCP00000023370.2"/>
    </source>
</evidence>
<sequence>MDRKKCCVQLSVHPSRGLMDEKFIVLVQKVLPGCQLTVHALHQCEDGNSWEAFGHYTTDASGTVNVSQDTSLGGTYSGVEAMGLLWSLRPVPGSKPGLRLRKKNVQTPMEVTISVYQGHQTEGFVDQVPLASVLVERWYMAPGVRRIPITEEGLTATLFLPAGPGPFPGVLDLWGGGGQLVEYRAALLASHGFASLALDYLTCKITLETGKMVDNQYFETAYRVLQQHPQVLGSRIAMLALSLGTSITLRMAVNSQVIKLRCAVCIGGSHVQPSDGSVKEILTYFNRNGSKTRFSEKNEVIWRDLLLPITTDPSFKVDMGRLQCPLMLVVGEDDQNWAAYDSAMDIKEMMERAGNSHLLTILSYPKTGHLIEPPYTPHFRASIFRKADTHEKIMVLWGGQTVEHSHAQEDAWKKMLVFLRENLYGGTNPGATLLSHL</sequence>
<dbReference type="AlphaFoldDB" id="A0A3Q1C9K3"/>
<name>A0A3Q1C9K3_AMPOC</name>
<dbReference type="RefSeq" id="XP_023123734.1">
    <property type="nucleotide sequence ID" value="XM_023267966.3"/>
</dbReference>
<dbReference type="FunFam" id="2.60.40.2240:FF:000002">
    <property type="entry name" value="Acyl-CoA thioesterase 18"/>
    <property type="match status" value="1"/>
</dbReference>
<feature type="domain" description="BAAT/Acyl-CoA thioester hydrolase C-terminal" evidence="4">
    <location>
        <begin position="214"/>
        <end position="424"/>
    </location>
</feature>
<evidence type="ECO:0000256" key="2">
    <source>
        <dbReference type="PIRSR" id="PIRSR016521-1"/>
    </source>
</evidence>
<accession>A0A3Q1C9K3</accession>
<dbReference type="SUPFAM" id="SSF53474">
    <property type="entry name" value="alpha/beta-Hydrolases"/>
    <property type="match status" value="1"/>
</dbReference>
<dbReference type="PIRSF" id="PIRSF016521">
    <property type="entry name" value="Acyl-CoA_hydro"/>
    <property type="match status" value="1"/>
</dbReference>
<dbReference type="InterPro" id="IPR042490">
    <property type="entry name" value="Thio_Ohase/BAAT_N"/>
</dbReference>
<dbReference type="PANTHER" id="PTHR10824">
    <property type="entry name" value="ACYL-COENZYME A THIOESTERASE-RELATED"/>
    <property type="match status" value="1"/>
</dbReference>
<dbReference type="InterPro" id="IPR006862">
    <property type="entry name" value="Thio_Ohase/aa_AcTrfase"/>
</dbReference>
<dbReference type="Pfam" id="PF08840">
    <property type="entry name" value="BAAT_C"/>
    <property type="match status" value="1"/>
</dbReference>
<evidence type="ECO:0000313" key="6">
    <source>
        <dbReference type="Proteomes" id="UP001501940"/>
    </source>
</evidence>
<dbReference type="InterPro" id="IPR016662">
    <property type="entry name" value="Acyl-CoA_thioEstase_long-chain"/>
</dbReference>
<dbReference type="GO" id="GO:0047617">
    <property type="term" value="F:fatty acyl-CoA hydrolase activity"/>
    <property type="evidence" value="ECO:0007669"/>
    <property type="project" value="TreeGrafter"/>
</dbReference>
<dbReference type="PANTHER" id="PTHR10824:SF36">
    <property type="entry name" value="ACYL-COA THIOESTERASE 17-RELATED"/>
    <property type="match status" value="1"/>
</dbReference>
<dbReference type="RefSeq" id="XP_023123733.1">
    <property type="nucleotide sequence ID" value="XM_023267965.3"/>
</dbReference>
<dbReference type="Gene3D" id="2.60.40.2240">
    <property type="entry name" value="Acyl-CoA thioester hydrolase/BAAT N-terminal domain"/>
    <property type="match status" value="1"/>
</dbReference>
<dbReference type="Pfam" id="PF04775">
    <property type="entry name" value="Bile_Hydr_Trans"/>
    <property type="match status" value="1"/>
</dbReference>
<proteinExistence type="inferred from homology"/>
<comment type="similarity">
    <text evidence="1">Belongs to the C/M/P thioester hydrolase family.</text>
</comment>
<dbReference type="Gene3D" id="3.40.50.1820">
    <property type="entry name" value="alpha/beta hydrolase"/>
    <property type="match status" value="1"/>
</dbReference>
<dbReference type="Ensembl" id="ENSAOCT00000005564.2">
    <property type="protein sequence ID" value="ENSAOCP00000023370.2"/>
    <property type="gene ID" value="ENSAOCG00000009424.2"/>
</dbReference>
<reference evidence="5" key="2">
    <citation type="submission" date="2025-08" db="UniProtKB">
        <authorList>
            <consortium name="Ensembl"/>
        </authorList>
    </citation>
    <scope>IDENTIFICATION</scope>
</reference>
<organism evidence="5 6">
    <name type="scientific">Amphiprion ocellaris</name>
    <name type="common">Clown anemonefish</name>
    <dbReference type="NCBI Taxonomy" id="80972"/>
    <lineage>
        <taxon>Eukaryota</taxon>
        <taxon>Metazoa</taxon>
        <taxon>Chordata</taxon>
        <taxon>Craniata</taxon>
        <taxon>Vertebrata</taxon>
        <taxon>Euteleostomi</taxon>
        <taxon>Actinopterygii</taxon>
        <taxon>Neopterygii</taxon>
        <taxon>Teleostei</taxon>
        <taxon>Neoteleostei</taxon>
        <taxon>Acanthomorphata</taxon>
        <taxon>Ovalentaria</taxon>
        <taxon>Pomacentridae</taxon>
        <taxon>Amphiprion</taxon>
    </lineage>
</organism>
<dbReference type="InterPro" id="IPR014940">
    <property type="entry name" value="BAAT_C"/>
</dbReference>
<feature type="active site" description="Charge relay system" evidence="2">
    <location>
        <position position="369"/>
    </location>
</feature>
<feature type="active site" description="Charge relay system" evidence="2">
    <location>
        <position position="242"/>
    </location>
</feature>
<reference evidence="5" key="3">
    <citation type="submission" date="2025-09" db="UniProtKB">
        <authorList>
            <consortium name="Ensembl"/>
        </authorList>
    </citation>
    <scope>IDENTIFICATION</scope>
</reference>
<dbReference type="InterPro" id="IPR029058">
    <property type="entry name" value="AB_hydrolase_fold"/>
</dbReference>
<evidence type="ECO:0008006" key="7">
    <source>
        <dbReference type="Google" id="ProtNLM"/>
    </source>
</evidence>
<keyword evidence="6" id="KW-1185">Reference proteome</keyword>